<dbReference type="OrthoDB" id="1684752at2"/>
<name>A0A498R1N7_9FIRM</name>
<organism evidence="6 7">
    <name type="scientific">Lucifera butyrica</name>
    <dbReference type="NCBI Taxonomy" id="1351585"/>
    <lineage>
        <taxon>Bacteria</taxon>
        <taxon>Bacillati</taxon>
        <taxon>Bacillota</taxon>
        <taxon>Negativicutes</taxon>
        <taxon>Veillonellales</taxon>
        <taxon>Veillonellaceae</taxon>
        <taxon>Lucifera</taxon>
    </lineage>
</organism>
<dbReference type="PANTHER" id="PTHR30126">
    <property type="entry name" value="HTH-TYPE TRANSCRIPTIONAL REGULATOR"/>
    <property type="match status" value="1"/>
</dbReference>
<evidence type="ECO:0000256" key="4">
    <source>
        <dbReference type="ARBA" id="ARBA00023163"/>
    </source>
</evidence>
<dbReference type="PROSITE" id="PS50931">
    <property type="entry name" value="HTH_LYSR"/>
    <property type="match status" value="1"/>
</dbReference>
<dbReference type="SUPFAM" id="SSF53850">
    <property type="entry name" value="Periplasmic binding protein-like II"/>
    <property type="match status" value="1"/>
</dbReference>
<dbReference type="RefSeq" id="WP_122627472.1">
    <property type="nucleotide sequence ID" value="NZ_UPPP01000064.1"/>
</dbReference>
<keyword evidence="7" id="KW-1185">Reference proteome</keyword>
<dbReference type="InterPro" id="IPR036390">
    <property type="entry name" value="WH_DNA-bd_sf"/>
</dbReference>
<dbReference type="InterPro" id="IPR000847">
    <property type="entry name" value="LysR_HTH_N"/>
</dbReference>
<evidence type="ECO:0000256" key="3">
    <source>
        <dbReference type="ARBA" id="ARBA00023125"/>
    </source>
</evidence>
<keyword evidence="4" id="KW-0804">Transcription</keyword>
<dbReference type="InterPro" id="IPR005119">
    <property type="entry name" value="LysR_subst-bd"/>
</dbReference>
<evidence type="ECO:0000256" key="2">
    <source>
        <dbReference type="ARBA" id="ARBA00023015"/>
    </source>
</evidence>
<dbReference type="AlphaFoldDB" id="A0A498R1N7"/>
<accession>A0A498R1N7</accession>
<evidence type="ECO:0000313" key="6">
    <source>
        <dbReference type="EMBL" id="VBB06526.1"/>
    </source>
</evidence>
<dbReference type="PRINTS" id="PR00039">
    <property type="entry name" value="HTHLYSR"/>
</dbReference>
<dbReference type="CDD" id="cd05466">
    <property type="entry name" value="PBP2_LTTR_substrate"/>
    <property type="match status" value="1"/>
</dbReference>
<dbReference type="GO" id="GO:0003700">
    <property type="term" value="F:DNA-binding transcription factor activity"/>
    <property type="evidence" value="ECO:0007669"/>
    <property type="project" value="InterPro"/>
</dbReference>
<feature type="domain" description="HTH lysR-type" evidence="5">
    <location>
        <begin position="1"/>
        <end position="60"/>
    </location>
</feature>
<keyword evidence="3" id="KW-0238">DNA-binding</keyword>
<sequence>MYVAGIDAFLAIVQTQNLKKAAEVLNLTQATVSYRLKILEQEMGATLVERGKGIQKITLTPFGENFVTIAERWSRLKQDTEKLQATGPQLSLSIGGSNSLNTYVLPPLYRALAQHSPRIRLQFHTQHSVELWDTMGRREIDVAFVKMERTVPNIDVEPFFIDEAVLIRPATAHEFGNLQPIHPTELNCEHEIYWNWGPAFQMWHDRWWDPIHAAYIPVDIAGLIFSLMQDPRQWSVVPKSVANSFVKTGQFLIQQLLDSPPERVCYKITHKNIKPSAKGSLALLDQYMADLF</sequence>
<dbReference type="PANTHER" id="PTHR30126:SF40">
    <property type="entry name" value="HTH-TYPE TRANSCRIPTIONAL REGULATOR GLTR"/>
    <property type="match status" value="1"/>
</dbReference>
<dbReference type="Gene3D" id="3.40.190.10">
    <property type="entry name" value="Periplasmic binding protein-like II"/>
    <property type="match status" value="2"/>
</dbReference>
<dbReference type="Gene3D" id="1.10.10.10">
    <property type="entry name" value="Winged helix-like DNA-binding domain superfamily/Winged helix DNA-binding domain"/>
    <property type="match status" value="1"/>
</dbReference>
<dbReference type="EMBL" id="UPPP01000064">
    <property type="protein sequence ID" value="VBB06526.1"/>
    <property type="molecule type" value="Genomic_DNA"/>
</dbReference>
<dbReference type="Pfam" id="PF03466">
    <property type="entry name" value="LysR_substrate"/>
    <property type="match status" value="1"/>
</dbReference>
<evidence type="ECO:0000259" key="5">
    <source>
        <dbReference type="PROSITE" id="PS50931"/>
    </source>
</evidence>
<evidence type="ECO:0000256" key="1">
    <source>
        <dbReference type="ARBA" id="ARBA00009437"/>
    </source>
</evidence>
<reference evidence="6 7" key="1">
    <citation type="submission" date="2018-06" db="EMBL/GenBank/DDBJ databases">
        <authorList>
            <person name="Strepis N."/>
        </authorList>
    </citation>
    <scope>NUCLEOTIDE SEQUENCE [LARGE SCALE GENOMIC DNA]</scope>
    <source>
        <strain evidence="6">LUCI</strain>
    </source>
</reference>
<protein>
    <submittedName>
        <fullName evidence="6">Transcription regulator hth lysr</fullName>
    </submittedName>
</protein>
<keyword evidence="2" id="KW-0805">Transcription regulation</keyword>
<dbReference type="InterPro" id="IPR036388">
    <property type="entry name" value="WH-like_DNA-bd_sf"/>
</dbReference>
<gene>
    <name evidence="6" type="ORF">LUCI_1762</name>
</gene>
<comment type="similarity">
    <text evidence="1">Belongs to the LysR transcriptional regulatory family.</text>
</comment>
<evidence type="ECO:0000313" key="7">
    <source>
        <dbReference type="Proteomes" id="UP000277811"/>
    </source>
</evidence>
<dbReference type="SUPFAM" id="SSF46785">
    <property type="entry name" value="Winged helix' DNA-binding domain"/>
    <property type="match status" value="1"/>
</dbReference>
<dbReference type="Pfam" id="PF00126">
    <property type="entry name" value="HTH_1"/>
    <property type="match status" value="1"/>
</dbReference>
<proteinExistence type="inferred from homology"/>
<dbReference type="Proteomes" id="UP000277811">
    <property type="component" value="Unassembled WGS sequence"/>
</dbReference>
<dbReference type="GO" id="GO:0000976">
    <property type="term" value="F:transcription cis-regulatory region binding"/>
    <property type="evidence" value="ECO:0007669"/>
    <property type="project" value="TreeGrafter"/>
</dbReference>